<gene>
    <name evidence="11" type="ORF">BJY01DRAFT_212774</name>
</gene>
<evidence type="ECO:0000256" key="6">
    <source>
        <dbReference type="ARBA" id="ARBA00034115"/>
    </source>
</evidence>
<reference evidence="11 12" key="1">
    <citation type="submission" date="2024-07" db="EMBL/GenBank/DDBJ databases">
        <title>Section-level genome sequencing and comparative genomics of Aspergillus sections Usti and Cavernicolus.</title>
        <authorList>
            <consortium name="Lawrence Berkeley National Laboratory"/>
            <person name="Nybo J.L."/>
            <person name="Vesth T.C."/>
            <person name="Theobald S."/>
            <person name="Frisvad J.C."/>
            <person name="Larsen T.O."/>
            <person name="Kjaerboelling I."/>
            <person name="Rothschild-Mancinelli K."/>
            <person name="Lyhne E.K."/>
            <person name="Kogle M.E."/>
            <person name="Barry K."/>
            <person name="Clum A."/>
            <person name="Na H."/>
            <person name="Ledsgaard L."/>
            <person name="Lin J."/>
            <person name="Lipzen A."/>
            <person name="Kuo A."/>
            <person name="Riley R."/>
            <person name="Mondo S."/>
            <person name="Labutti K."/>
            <person name="Haridas S."/>
            <person name="Pangalinan J."/>
            <person name="Salamov A.A."/>
            <person name="Simmons B.A."/>
            <person name="Magnuson J.K."/>
            <person name="Chen J."/>
            <person name="Drula E."/>
            <person name="Henrissat B."/>
            <person name="Wiebenga A."/>
            <person name="Lubbers R.J."/>
            <person name="Gomes A.C."/>
            <person name="Makela M.R."/>
            <person name="Stajich J."/>
            <person name="Grigoriev I.V."/>
            <person name="Mortensen U.H."/>
            <person name="De Vries R.P."/>
            <person name="Baker S.E."/>
            <person name="Andersen M.R."/>
        </authorList>
    </citation>
    <scope>NUCLEOTIDE SEQUENCE [LARGE SCALE GENOMIC DNA]</scope>
    <source>
        <strain evidence="11 12">CBS 123904</strain>
    </source>
</reference>
<keyword evidence="4" id="KW-0663">Pyridoxal phosphate</keyword>
<evidence type="ECO:0000256" key="2">
    <source>
        <dbReference type="ARBA" id="ARBA00008872"/>
    </source>
</evidence>
<comment type="similarity">
    <text evidence="2">Belongs to the Orn/Lys/Arg decarboxylase class-II family.</text>
</comment>
<keyword evidence="5" id="KW-0456">Lyase</keyword>
<comment type="cofactor">
    <cofactor evidence="1">
        <name>pyridoxal 5'-phosphate</name>
        <dbReference type="ChEBI" id="CHEBI:597326"/>
    </cofactor>
</comment>
<dbReference type="InterPro" id="IPR022644">
    <property type="entry name" value="De-COase2_N"/>
</dbReference>
<evidence type="ECO:0000313" key="12">
    <source>
        <dbReference type="Proteomes" id="UP001610446"/>
    </source>
</evidence>
<keyword evidence="3" id="KW-0210">Decarboxylase</keyword>
<evidence type="ECO:0000256" key="7">
    <source>
        <dbReference type="ARBA" id="ARBA00034138"/>
    </source>
</evidence>
<dbReference type="PRINTS" id="PR01179">
    <property type="entry name" value="ODADCRBXLASE"/>
</dbReference>
<dbReference type="PRINTS" id="PR01182">
    <property type="entry name" value="ORNDCRBXLASE"/>
</dbReference>
<feature type="domain" description="Orn/DAP/Arg decarboxylase 2 N-terminal" evidence="10">
    <location>
        <begin position="46"/>
        <end position="275"/>
    </location>
</feature>
<evidence type="ECO:0000256" key="8">
    <source>
        <dbReference type="ARBA" id="ARBA00046672"/>
    </source>
</evidence>
<evidence type="ECO:0000256" key="9">
    <source>
        <dbReference type="ARBA" id="ARBA00049127"/>
    </source>
</evidence>
<evidence type="ECO:0000313" key="11">
    <source>
        <dbReference type="EMBL" id="KAL2847257.1"/>
    </source>
</evidence>
<dbReference type="Gene3D" id="3.20.20.10">
    <property type="entry name" value="Alanine racemase"/>
    <property type="match status" value="1"/>
</dbReference>
<dbReference type="SUPFAM" id="SSF51419">
    <property type="entry name" value="PLP-binding barrel"/>
    <property type="match status" value="1"/>
</dbReference>
<dbReference type="PANTHER" id="PTHR11482:SF6">
    <property type="entry name" value="ORNITHINE DECARBOXYLASE 1-RELATED"/>
    <property type="match status" value="1"/>
</dbReference>
<evidence type="ECO:0000256" key="3">
    <source>
        <dbReference type="ARBA" id="ARBA00022793"/>
    </source>
</evidence>
<dbReference type="PROSITE" id="PS00878">
    <property type="entry name" value="ODR_DC_2_1"/>
    <property type="match status" value="1"/>
</dbReference>
<evidence type="ECO:0000256" key="4">
    <source>
        <dbReference type="ARBA" id="ARBA00022898"/>
    </source>
</evidence>
<name>A0ABR4K7J5_9EURO</name>
<proteinExistence type="inferred from homology"/>
<comment type="caution">
    <text evidence="11">The sequence shown here is derived from an EMBL/GenBank/DDBJ whole genome shotgun (WGS) entry which is preliminary data.</text>
</comment>
<keyword evidence="12" id="KW-1185">Reference proteome</keyword>
<dbReference type="InterPro" id="IPR029066">
    <property type="entry name" value="PLP-binding_barrel"/>
</dbReference>
<protein>
    <recommendedName>
        <fullName evidence="7">ornithine decarboxylase</fullName>
        <ecNumber evidence="7">4.1.1.17</ecNumber>
    </recommendedName>
</protein>
<dbReference type="InterPro" id="IPR000183">
    <property type="entry name" value="Orn/DAP/Arg_de-COase"/>
</dbReference>
<dbReference type="EC" id="4.1.1.17" evidence="7"/>
<accession>A0ABR4K7J5</accession>
<comment type="pathway">
    <text evidence="6">Amine and polyamine biosynthesis; putrescine biosynthesis via L-ornithine pathway; putrescine from L-ornithine: step 1/1.</text>
</comment>
<evidence type="ECO:0000259" key="10">
    <source>
        <dbReference type="Pfam" id="PF02784"/>
    </source>
</evidence>
<evidence type="ECO:0000256" key="5">
    <source>
        <dbReference type="ARBA" id="ARBA00023239"/>
    </source>
</evidence>
<dbReference type="SUPFAM" id="SSF50621">
    <property type="entry name" value="Alanine racemase C-terminal domain-like"/>
    <property type="match status" value="1"/>
</dbReference>
<dbReference type="Gene3D" id="2.40.37.10">
    <property type="entry name" value="Lyase, Ornithine Decarboxylase, Chain A, domain 1"/>
    <property type="match status" value="1"/>
</dbReference>
<organism evidence="11 12">
    <name type="scientific">Aspergillus pseudoustus</name>
    <dbReference type="NCBI Taxonomy" id="1810923"/>
    <lineage>
        <taxon>Eukaryota</taxon>
        <taxon>Fungi</taxon>
        <taxon>Dikarya</taxon>
        <taxon>Ascomycota</taxon>
        <taxon>Pezizomycotina</taxon>
        <taxon>Eurotiomycetes</taxon>
        <taxon>Eurotiomycetidae</taxon>
        <taxon>Eurotiales</taxon>
        <taxon>Aspergillaceae</taxon>
        <taxon>Aspergillus</taxon>
        <taxon>Aspergillus subgen. Nidulantes</taxon>
    </lineage>
</organism>
<dbReference type="InterPro" id="IPR009006">
    <property type="entry name" value="Ala_racemase/Decarboxylase_C"/>
</dbReference>
<dbReference type="CDD" id="cd00622">
    <property type="entry name" value="PLPDE_III_ODC"/>
    <property type="match status" value="1"/>
</dbReference>
<dbReference type="PANTHER" id="PTHR11482">
    <property type="entry name" value="ARGININE/DIAMINOPIMELATE/ORNITHINE DECARBOXYLASE"/>
    <property type="match status" value="1"/>
</dbReference>
<dbReference type="InterPro" id="IPR002433">
    <property type="entry name" value="Orn_de-COase"/>
</dbReference>
<comment type="catalytic activity">
    <reaction evidence="9">
        <text>L-ornithine + H(+) = putrescine + CO2</text>
        <dbReference type="Rhea" id="RHEA:22964"/>
        <dbReference type="ChEBI" id="CHEBI:15378"/>
        <dbReference type="ChEBI" id="CHEBI:16526"/>
        <dbReference type="ChEBI" id="CHEBI:46911"/>
        <dbReference type="ChEBI" id="CHEBI:326268"/>
        <dbReference type="EC" id="4.1.1.17"/>
    </reaction>
</comment>
<dbReference type="EMBL" id="JBFXLU010000057">
    <property type="protein sequence ID" value="KAL2847257.1"/>
    <property type="molecule type" value="Genomic_DNA"/>
</dbReference>
<dbReference type="Pfam" id="PF02784">
    <property type="entry name" value="Orn_Arg_deC_N"/>
    <property type="match status" value="1"/>
</dbReference>
<dbReference type="Proteomes" id="UP001610446">
    <property type="component" value="Unassembled WGS sequence"/>
</dbReference>
<dbReference type="InterPro" id="IPR022653">
    <property type="entry name" value="De-COase2_pyr-phos_BS"/>
</dbReference>
<sequence>MVWATPSDSARYTGVLPSRIHRAIREHLTHYSDDGNPFFVGDPDFIRQQLDRWKKQLPFIDPFFAVKCNNNREFLEAVRKAGINFDCASKEEISQVLDLGVRPEQVIFASPRKTESHISYAKSQGILKTVIDSEDELYKVKELFPTAQVFVRLWADDPSSHVRLCDKFGLHVEEAKHLLGLASKLEVNITGLCFHIGSGASDPEAYDQAIRLTREIYNYNDILKHKHCITMIDIGGGFTNANFDKFAPVIRAAAERYFGSEPGIQWMAEPGRFFSSDAFYLVCRVIGSSTNRKYSAESDKPKSKLFVNDGLYQNFLNVLIEKITPAPIPLTSRGSFIVEGQDQAYTIWGQTCCGIDRISCDTRLPGVVQRGDWLCYSSMGAYTNVTASSFNGFVSNTEVIWATKL</sequence>
<evidence type="ECO:0000256" key="1">
    <source>
        <dbReference type="ARBA" id="ARBA00001933"/>
    </source>
</evidence>
<comment type="subunit">
    <text evidence="8">Homodimer. Only the dimer is catalytically active, as the active sites are constructed of residues from both monomers.</text>
</comment>